<dbReference type="GO" id="GO:0016787">
    <property type="term" value="F:hydrolase activity"/>
    <property type="evidence" value="ECO:0007669"/>
    <property type="project" value="UniProtKB-KW"/>
</dbReference>
<evidence type="ECO:0000313" key="2">
    <source>
        <dbReference type="EMBL" id="HGT82412.1"/>
    </source>
</evidence>
<dbReference type="PANTHER" id="PTHR23131">
    <property type="entry name" value="ENDORIBONUCLEASE LACTB2"/>
    <property type="match status" value="1"/>
</dbReference>
<dbReference type="InterPro" id="IPR050662">
    <property type="entry name" value="Sec-metab_biosynth-thioest"/>
</dbReference>
<sequence length="357" mass="40712">MWNRIDLHNITNFFFLEGYEFSSNIYAIVDDEITFIDAGNDYTAFYEFFELGFDPFCVRGVILTHSHIDHSAGVYELLRYESIRKNIQIILHENGSRTLMETAQKLGAKVVKIKGFEKIDAGQFRIFAIPTPGHTGDSMCLYIPDLDTIFTGDTVLPNAIAAPDPFVGGNLKDYVNSLRLLRSLKVKNCLPGHGKPIVGNGAKSIEETYEGVIMNLTDSREYDEIVKKLISLGYLEDAIIYCDKILEKREDLEIMLAKASSLIHLYRCEEAIEILNKVLKMDSKNHMALISMGYALMLMKKYFESIEFFDKALKIRYSPEARIYKGIALTLMGKFEEAMKIPEFKENFEKFKSLGGF</sequence>
<comment type="caution">
    <text evidence="2">The sequence shown here is derived from an EMBL/GenBank/DDBJ whole genome shotgun (WGS) entry which is preliminary data.</text>
</comment>
<dbReference type="SUPFAM" id="SSF48452">
    <property type="entry name" value="TPR-like"/>
    <property type="match status" value="1"/>
</dbReference>
<dbReference type="EMBL" id="DSYZ01000038">
    <property type="protein sequence ID" value="HGT82412.1"/>
    <property type="molecule type" value="Genomic_DNA"/>
</dbReference>
<reference evidence="2" key="1">
    <citation type="journal article" date="2020" name="mSystems">
        <title>Genome- and Community-Level Interaction Insights into Carbon Utilization and Element Cycling Functions of Hydrothermarchaeota in Hydrothermal Sediment.</title>
        <authorList>
            <person name="Zhou Z."/>
            <person name="Liu Y."/>
            <person name="Xu W."/>
            <person name="Pan J."/>
            <person name="Luo Z.H."/>
            <person name="Li M."/>
        </authorList>
    </citation>
    <scope>NUCLEOTIDE SEQUENCE [LARGE SCALE GENOMIC DNA]</scope>
    <source>
        <strain evidence="2">SpSt-587</strain>
    </source>
</reference>
<dbReference type="SMART" id="SM00028">
    <property type="entry name" value="TPR"/>
    <property type="match status" value="2"/>
</dbReference>
<keyword evidence="2" id="KW-0378">Hydrolase</keyword>
<evidence type="ECO:0000259" key="1">
    <source>
        <dbReference type="SMART" id="SM00849"/>
    </source>
</evidence>
<protein>
    <submittedName>
        <fullName evidence="2">MBL fold metallo-hydrolase</fullName>
    </submittedName>
</protein>
<dbReference type="InterPro" id="IPR036866">
    <property type="entry name" value="RibonucZ/Hydroxyglut_hydro"/>
</dbReference>
<dbReference type="Gene3D" id="1.25.40.10">
    <property type="entry name" value="Tetratricopeptide repeat domain"/>
    <property type="match status" value="1"/>
</dbReference>
<dbReference type="Pfam" id="PF00753">
    <property type="entry name" value="Lactamase_B"/>
    <property type="match status" value="1"/>
</dbReference>
<dbReference type="Gene3D" id="3.60.15.10">
    <property type="entry name" value="Ribonuclease Z/Hydroxyacylglutathione hydrolase-like"/>
    <property type="match status" value="1"/>
</dbReference>
<organism evidence="2">
    <name type="scientific">Archaeoglobus fulgidus</name>
    <dbReference type="NCBI Taxonomy" id="2234"/>
    <lineage>
        <taxon>Archaea</taxon>
        <taxon>Methanobacteriati</taxon>
        <taxon>Methanobacteriota</taxon>
        <taxon>Archaeoglobi</taxon>
        <taxon>Archaeoglobales</taxon>
        <taxon>Archaeoglobaceae</taxon>
        <taxon>Archaeoglobus</taxon>
    </lineage>
</organism>
<dbReference type="SMART" id="SM00849">
    <property type="entry name" value="Lactamase_B"/>
    <property type="match status" value="1"/>
</dbReference>
<dbReference type="CDD" id="cd06262">
    <property type="entry name" value="metallo-hydrolase-like_MBL-fold"/>
    <property type="match status" value="1"/>
</dbReference>
<proteinExistence type="predicted"/>
<dbReference type="InterPro" id="IPR001279">
    <property type="entry name" value="Metallo-B-lactamas"/>
</dbReference>
<dbReference type="AlphaFoldDB" id="A0A7J3M037"/>
<dbReference type="SUPFAM" id="SSF56281">
    <property type="entry name" value="Metallo-hydrolase/oxidoreductase"/>
    <property type="match status" value="1"/>
</dbReference>
<gene>
    <name evidence="2" type="ORF">ENT52_01620</name>
</gene>
<dbReference type="Pfam" id="PF13181">
    <property type="entry name" value="TPR_8"/>
    <property type="match status" value="1"/>
</dbReference>
<dbReference type="InterPro" id="IPR019734">
    <property type="entry name" value="TPR_rpt"/>
</dbReference>
<dbReference type="PANTHER" id="PTHR23131:SF0">
    <property type="entry name" value="ENDORIBONUCLEASE LACTB2"/>
    <property type="match status" value="1"/>
</dbReference>
<feature type="domain" description="Metallo-beta-lactamase" evidence="1">
    <location>
        <begin position="22"/>
        <end position="193"/>
    </location>
</feature>
<name>A0A7J3M037_ARCFL</name>
<dbReference type="InterPro" id="IPR011990">
    <property type="entry name" value="TPR-like_helical_dom_sf"/>
</dbReference>
<accession>A0A7J3M037</accession>